<accession>A0A068UKR8</accession>
<sequence>MAQKILNYRTTLPGQLKSALSSILAAQRPVLPTHFDSGPESQPGPAHDPNPDVVRPIGSGNEALLTGESQETEKIRLLKQKISNNASMMPVVLKRMKDCMARIDNLDSCNGIIIHPAFKRKRSS</sequence>
<dbReference type="Proteomes" id="UP000295252">
    <property type="component" value="Chromosome IV"/>
</dbReference>
<dbReference type="STRING" id="49390.A0A068UKR8"/>
<dbReference type="InParanoid" id="A0A068UKR8"/>
<dbReference type="OrthoDB" id="781564at2759"/>
<feature type="region of interest" description="Disordered" evidence="1">
    <location>
        <begin position="31"/>
        <end position="68"/>
    </location>
</feature>
<dbReference type="PANTHER" id="PTHR36045:SF2">
    <property type="entry name" value="OS04G0558500 PROTEIN"/>
    <property type="match status" value="1"/>
</dbReference>
<name>A0A068UKR8_COFCA</name>
<dbReference type="Gramene" id="CDP08824">
    <property type="protein sequence ID" value="CDP08824"/>
    <property type="gene ID" value="GSCOC_T00027931001"/>
</dbReference>
<evidence type="ECO:0000313" key="3">
    <source>
        <dbReference type="Proteomes" id="UP000295252"/>
    </source>
</evidence>
<dbReference type="AlphaFoldDB" id="A0A068UKR8"/>
<protein>
    <submittedName>
        <fullName evidence="2">Uncharacterized protein</fullName>
    </submittedName>
</protein>
<dbReference type="OMA" id="DCMARID"/>
<proteinExistence type="predicted"/>
<evidence type="ECO:0000256" key="1">
    <source>
        <dbReference type="SAM" id="MobiDB-lite"/>
    </source>
</evidence>
<organism evidence="2 3">
    <name type="scientific">Coffea canephora</name>
    <name type="common">Robusta coffee</name>
    <dbReference type="NCBI Taxonomy" id="49390"/>
    <lineage>
        <taxon>Eukaryota</taxon>
        <taxon>Viridiplantae</taxon>
        <taxon>Streptophyta</taxon>
        <taxon>Embryophyta</taxon>
        <taxon>Tracheophyta</taxon>
        <taxon>Spermatophyta</taxon>
        <taxon>Magnoliopsida</taxon>
        <taxon>eudicotyledons</taxon>
        <taxon>Gunneridae</taxon>
        <taxon>Pentapetalae</taxon>
        <taxon>asterids</taxon>
        <taxon>lamiids</taxon>
        <taxon>Gentianales</taxon>
        <taxon>Rubiaceae</taxon>
        <taxon>Ixoroideae</taxon>
        <taxon>Gardenieae complex</taxon>
        <taxon>Bertiereae - Coffeeae clade</taxon>
        <taxon>Coffeeae</taxon>
        <taxon>Coffea</taxon>
    </lineage>
</organism>
<dbReference type="PANTHER" id="PTHR36045">
    <property type="entry name" value="OS04G0558500 PROTEIN"/>
    <property type="match status" value="1"/>
</dbReference>
<dbReference type="PhylomeDB" id="A0A068UKR8"/>
<evidence type="ECO:0000313" key="2">
    <source>
        <dbReference type="EMBL" id="CDP08824.1"/>
    </source>
</evidence>
<dbReference type="EMBL" id="HG739119">
    <property type="protein sequence ID" value="CDP08824.1"/>
    <property type="molecule type" value="Genomic_DNA"/>
</dbReference>
<gene>
    <name evidence="2" type="ORF">GSCOC_T00027931001</name>
</gene>
<reference evidence="3" key="1">
    <citation type="journal article" date="2014" name="Science">
        <title>The coffee genome provides insight into the convergent evolution of caffeine biosynthesis.</title>
        <authorList>
            <person name="Denoeud F."/>
            <person name="Carretero-Paulet L."/>
            <person name="Dereeper A."/>
            <person name="Droc G."/>
            <person name="Guyot R."/>
            <person name="Pietrella M."/>
            <person name="Zheng C."/>
            <person name="Alberti A."/>
            <person name="Anthony F."/>
            <person name="Aprea G."/>
            <person name="Aury J.M."/>
            <person name="Bento P."/>
            <person name="Bernard M."/>
            <person name="Bocs S."/>
            <person name="Campa C."/>
            <person name="Cenci A."/>
            <person name="Combes M.C."/>
            <person name="Crouzillat D."/>
            <person name="Da Silva C."/>
            <person name="Daddiego L."/>
            <person name="De Bellis F."/>
            <person name="Dussert S."/>
            <person name="Garsmeur O."/>
            <person name="Gayraud T."/>
            <person name="Guignon V."/>
            <person name="Jahn K."/>
            <person name="Jamilloux V."/>
            <person name="Joet T."/>
            <person name="Labadie K."/>
            <person name="Lan T."/>
            <person name="Leclercq J."/>
            <person name="Lepelley M."/>
            <person name="Leroy T."/>
            <person name="Li L.T."/>
            <person name="Librado P."/>
            <person name="Lopez L."/>
            <person name="Munoz A."/>
            <person name="Noel B."/>
            <person name="Pallavicini A."/>
            <person name="Perrotta G."/>
            <person name="Poncet V."/>
            <person name="Pot D."/>
            <person name="Priyono X."/>
            <person name="Rigoreau M."/>
            <person name="Rouard M."/>
            <person name="Rozas J."/>
            <person name="Tranchant-Dubreuil C."/>
            <person name="VanBuren R."/>
            <person name="Zhang Q."/>
            <person name="Andrade A.C."/>
            <person name="Argout X."/>
            <person name="Bertrand B."/>
            <person name="de Kochko A."/>
            <person name="Graziosi G."/>
            <person name="Henry R.J."/>
            <person name="Jayarama X."/>
            <person name="Ming R."/>
            <person name="Nagai C."/>
            <person name="Rounsley S."/>
            <person name="Sankoff D."/>
            <person name="Giuliano G."/>
            <person name="Albert V.A."/>
            <person name="Wincker P."/>
            <person name="Lashermes P."/>
        </authorList>
    </citation>
    <scope>NUCLEOTIDE SEQUENCE [LARGE SCALE GENOMIC DNA]</scope>
    <source>
        <strain evidence="3">cv. DH200-94</strain>
    </source>
</reference>
<keyword evidence="3" id="KW-1185">Reference proteome</keyword>
<dbReference type="FunCoup" id="A0A068UKR8">
    <property type="interactions" value="441"/>
</dbReference>